<evidence type="ECO:0000256" key="1">
    <source>
        <dbReference type="ARBA" id="ARBA00012452"/>
    </source>
</evidence>
<feature type="domain" description="GST C-terminal" evidence="6">
    <location>
        <begin position="112"/>
        <end position="245"/>
    </location>
</feature>
<accession>A0ABR3FTN3</accession>
<dbReference type="SFLD" id="SFLDS00019">
    <property type="entry name" value="Glutathione_Transferase_(cytos"/>
    <property type="match status" value="1"/>
</dbReference>
<evidence type="ECO:0000259" key="6">
    <source>
        <dbReference type="PROSITE" id="PS50405"/>
    </source>
</evidence>
<dbReference type="InterPro" id="IPR036282">
    <property type="entry name" value="Glutathione-S-Trfase_C_sf"/>
</dbReference>
<dbReference type="SUPFAM" id="SSF52833">
    <property type="entry name" value="Thioredoxin-like"/>
    <property type="match status" value="1"/>
</dbReference>
<feature type="domain" description="GST N-terminal" evidence="5">
    <location>
        <begin position="22"/>
        <end position="103"/>
    </location>
</feature>
<dbReference type="InterPro" id="IPR040079">
    <property type="entry name" value="Glutathione_S-Trfase"/>
</dbReference>
<dbReference type="EC" id="2.5.1.18" evidence="1"/>
<dbReference type="PROSITE" id="PS50405">
    <property type="entry name" value="GST_CTER"/>
    <property type="match status" value="1"/>
</dbReference>
<reference evidence="7 8" key="1">
    <citation type="submission" date="2024-02" db="EMBL/GenBank/DDBJ databases">
        <title>A draft genome for the cacao thread blight pathogen Marasmius crinis-equi.</title>
        <authorList>
            <person name="Cohen S.P."/>
            <person name="Baruah I.K."/>
            <person name="Amoako-Attah I."/>
            <person name="Bukari Y."/>
            <person name="Meinhardt L.W."/>
            <person name="Bailey B.A."/>
        </authorList>
    </citation>
    <scope>NUCLEOTIDE SEQUENCE [LARGE SCALE GENOMIC DNA]</scope>
    <source>
        <strain evidence="7 8">GH-76</strain>
    </source>
</reference>
<protein>
    <recommendedName>
        <fullName evidence="1">glutathione transferase</fullName>
        <ecNumber evidence="1">2.5.1.18</ecNumber>
    </recommendedName>
</protein>
<dbReference type="InterPro" id="IPR004046">
    <property type="entry name" value="GST_C"/>
</dbReference>
<evidence type="ECO:0000313" key="7">
    <source>
        <dbReference type="EMBL" id="KAL0578852.1"/>
    </source>
</evidence>
<dbReference type="PANTHER" id="PTHR43900:SF3">
    <property type="entry name" value="GLUTATHIONE S-TRANSFERASE RHO"/>
    <property type="match status" value="1"/>
</dbReference>
<comment type="catalytic activity">
    <reaction evidence="3">
        <text>RX + glutathione = an S-substituted glutathione + a halide anion + H(+)</text>
        <dbReference type="Rhea" id="RHEA:16437"/>
        <dbReference type="ChEBI" id="CHEBI:15378"/>
        <dbReference type="ChEBI" id="CHEBI:16042"/>
        <dbReference type="ChEBI" id="CHEBI:17792"/>
        <dbReference type="ChEBI" id="CHEBI:57925"/>
        <dbReference type="ChEBI" id="CHEBI:90779"/>
        <dbReference type="EC" id="2.5.1.18"/>
    </reaction>
</comment>
<gene>
    <name evidence="7" type="ORF">V5O48_003131</name>
</gene>
<proteinExistence type="inferred from homology"/>
<organism evidence="7 8">
    <name type="scientific">Marasmius crinis-equi</name>
    <dbReference type="NCBI Taxonomy" id="585013"/>
    <lineage>
        <taxon>Eukaryota</taxon>
        <taxon>Fungi</taxon>
        <taxon>Dikarya</taxon>
        <taxon>Basidiomycota</taxon>
        <taxon>Agaricomycotina</taxon>
        <taxon>Agaricomycetes</taxon>
        <taxon>Agaricomycetidae</taxon>
        <taxon>Agaricales</taxon>
        <taxon>Marasmiineae</taxon>
        <taxon>Marasmiaceae</taxon>
        <taxon>Marasmius</taxon>
    </lineage>
</organism>
<dbReference type="SFLD" id="SFLDG00358">
    <property type="entry name" value="Main_(cytGST)"/>
    <property type="match status" value="1"/>
</dbReference>
<dbReference type="InterPro" id="IPR036249">
    <property type="entry name" value="Thioredoxin-like_sf"/>
</dbReference>
<dbReference type="InterPro" id="IPR010987">
    <property type="entry name" value="Glutathione-S-Trfase_C-like"/>
</dbReference>
<evidence type="ECO:0000256" key="2">
    <source>
        <dbReference type="ARBA" id="ARBA00022679"/>
    </source>
</evidence>
<dbReference type="InterPro" id="IPR004045">
    <property type="entry name" value="Glutathione_S-Trfase_N"/>
</dbReference>
<sequence length="275" mass="31230">MGLTSIPRYNHLFFKRAHQSAMVLQLYGSTQSTCTKRVAVVLYEKQIPYEFHEIDWTKNEHKSPEYLEKQVFGQVPYIVDDGFLLFESRAICRYLAFKYADKGPRLIPVSDDLKAIALFEQGASIEQANFDVFAAKAVLGVLSKKMRGLAPDAELFTSLIEQLDTKLKAYEVILGKQKYIGGDELSVADLFHLPYGALLAPCGSNILSKQGPNVTRWWNDISSRPAWKTVEDGVPLKPTFQIARLPLRLYRGTIIILYICIRWNLQLREAAKLPT</sequence>
<dbReference type="Gene3D" id="1.20.1050.10">
    <property type="match status" value="1"/>
</dbReference>
<dbReference type="Gene3D" id="3.40.30.10">
    <property type="entry name" value="Glutaredoxin"/>
    <property type="match status" value="1"/>
</dbReference>
<dbReference type="SFLD" id="SFLDG01154">
    <property type="entry name" value="Main.5:_Phi-like"/>
    <property type="match status" value="1"/>
</dbReference>
<name>A0ABR3FTN3_9AGAR</name>
<dbReference type="Pfam" id="PF02798">
    <property type="entry name" value="GST_N"/>
    <property type="match status" value="1"/>
</dbReference>
<evidence type="ECO:0000256" key="4">
    <source>
        <dbReference type="RuleBase" id="RU003494"/>
    </source>
</evidence>
<dbReference type="Pfam" id="PF00043">
    <property type="entry name" value="GST_C"/>
    <property type="match status" value="1"/>
</dbReference>
<dbReference type="PANTHER" id="PTHR43900">
    <property type="entry name" value="GLUTATHIONE S-TRANSFERASE RHO"/>
    <property type="match status" value="1"/>
</dbReference>
<evidence type="ECO:0000313" key="8">
    <source>
        <dbReference type="Proteomes" id="UP001465976"/>
    </source>
</evidence>
<comment type="caution">
    <text evidence="7">The sequence shown here is derived from an EMBL/GenBank/DDBJ whole genome shotgun (WGS) entry which is preliminary data.</text>
</comment>
<evidence type="ECO:0000256" key="3">
    <source>
        <dbReference type="ARBA" id="ARBA00047960"/>
    </source>
</evidence>
<dbReference type="CDD" id="cd03053">
    <property type="entry name" value="GST_N_Phi"/>
    <property type="match status" value="1"/>
</dbReference>
<dbReference type="SUPFAM" id="SSF47616">
    <property type="entry name" value="GST C-terminal domain-like"/>
    <property type="match status" value="1"/>
</dbReference>
<keyword evidence="8" id="KW-1185">Reference proteome</keyword>
<evidence type="ECO:0000259" key="5">
    <source>
        <dbReference type="PROSITE" id="PS50404"/>
    </source>
</evidence>
<dbReference type="EMBL" id="JBAHYK010000081">
    <property type="protein sequence ID" value="KAL0578852.1"/>
    <property type="molecule type" value="Genomic_DNA"/>
</dbReference>
<comment type="similarity">
    <text evidence="4">Belongs to the GST superfamily.</text>
</comment>
<dbReference type="PROSITE" id="PS50404">
    <property type="entry name" value="GST_NTER"/>
    <property type="match status" value="1"/>
</dbReference>
<dbReference type="Proteomes" id="UP001465976">
    <property type="component" value="Unassembled WGS sequence"/>
</dbReference>
<keyword evidence="2" id="KW-0808">Transferase</keyword>